<evidence type="ECO:0000313" key="4">
    <source>
        <dbReference type="EMBL" id="GAF98518.1"/>
    </source>
</evidence>
<dbReference type="PANTHER" id="PTHR15680:SF9">
    <property type="entry name" value="LARGE RIBOSOMAL SUBUNIT PROTEIN BL19M"/>
    <property type="match status" value="1"/>
</dbReference>
<feature type="non-terminal residue" evidence="4">
    <location>
        <position position="88"/>
    </location>
</feature>
<sequence length="88" mass="9877">MLSSWATSTLAKVAMDLRSIVQPKKNPKIPDFRPGDTVRVMARVVEGERQRVQAFEGVVIRKRRGGINSSFTVRRVAHGIGVERTFLL</sequence>
<dbReference type="InterPro" id="IPR001857">
    <property type="entry name" value="Ribosomal_bL19"/>
</dbReference>
<evidence type="ECO:0000256" key="2">
    <source>
        <dbReference type="ARBA" id="ARBA00022980"/>
    </source>
</evidence>
<evidence type="ECO:0008006" key="5">
    <source>
        <dbReference type="Google" id="ProtNLM"/>
    </source>
</evidence>
<proteinExistence type="inferred from homology"/>
<dbReference type="GO" id="GO:0022625">
    <property type="term" value="C:cytosolic large ribosomal subunit"/>
    <property type="evidence" value="ECO:0007669"/>
    <property type="project" value="TreeGrafter"/>
</dbReference>
<dbReference type="Gene3D" id="2.30.30.790">
    <property type="match status" value="1"/>
</dbReference>
<keyword evidence="3" id="KW-0687">Ribonucleoprotein</keyword>
<comment type="caution">
    <text evidence="4">The sequence shown here is derived from an EMBL/GenBank/DDBJ whole genome shotgun (WGS) entry which is preliminary data.</text>
</comment>
<organism evidence="4">
    <name type="scientific">marine sediment metagenome</name>
    <dbReference type="NCBI Taxonomy" id="412755"/>
    <lineage>
        <taxon>unclassified sequences</taxon>
        <taxon>metagenomes</taxon>
        <taxon>ecological metagenomes</taxon>
    </lineage>
</organism>
<dbReference type="InterPro" id="IPR038657">
    <property type="entry name" value="Ribosomal_bL19_sf"/>
</dbReference>
<dbReference type="EMBL" id="BARS01014973">
    <property type="protein sequence ID" value="GAF98518.1"/>
    <property type="molecule type" value="Genomic_DNA"/>
</dbReference>
<name>X0TY82_9ZZZZ</name>
<dbReference type="GO" id="GO:0006412">
    <property type="term" value="P:translation"/>
    <property type="evidence" value="ECO:0007669"/>
    <property type="project" value="InterPro"/>
</dbReference>
<reference evidence="4" key="1">
    <citation type="journal article" date="2014" name="Front. Microbiol.">
        <title>High frequency of phylogenetically diverse reductive dehalogenase-homologous genes in deep subseafloor sedimentary metagenomes.</title>
        <authorList>
            <person name="Kawai M."/>
            <person name="Futagami T."/>
            <person name="Toyoda A."/>
            <person name="Takaki Y."/>
            <person name="Nishi S."/>
            <person name="Hori S."/>
            <person name="Arai W."/>
            <person name="Tsubouchi T."/>
            <person name="Morono Y."/>
            <person name="Uchiyama I."/>
            <person name="Ito T."/>
            <person name="Fujiyama A."/>
            <person name="Inagaki F."/>
            <person name="Takami H."/>
        </authorList>
    </citation>
    <scope>NUCLEOTIDE SEQUENCE</scope>
    <source>
        <strain evidence="4">Expedition CK06-06</strain>
    </source>
</reference>
<comment type="similarity">
    <text evidence="1">Belongs to the bacterial ribosomal protein bL19 family.</text>
</comment>
<dbReference type="Pfam" id="PF01245">
    <property type="entry name" value="Ribosomal_L19"/>
    <property type="match status" value="1"/>
</dbReference>
<evidence type="ECO:0000256" key="1">
    <source>
        <dbReference type="ARBA" id="ARBA00005781"/>
    </source>
</evidence>
<dbReference type="InterPro" id="IPR008991">
    <property type="entry name" value="Translation_prot_SH3-like_sf"/>
</dbReference>
<protein>
    <recommendedName>
        <fullName evidence="5">50S ribosomal protein L19</fullName>
    </recommendedName>
</protein>
<dbReference type="SUPFAM" id="SSF50104">
    <property type="entry name" value="Translation proteins SH3-like domain"/>
    <property type="match status" value="1"/>
</dbReference>
<keyword evidence="2" id="KW-0689">Ribosomal protein</keyword>
<dbReference type="GO" id="GO:0003735">
    <property type="term" value="F:structural constituent of ribosome"/>
    <property type="evidence" value="ECO:0007669"/>
    <property type="project" value="InterPro"/>
</dbReference>
<dbReference type="PRINTS" id="PR00061">
    <property type="entry name" value="RIBOSOMALL19"/>
</dbReference>
<accession>X0TY82</accession>
<gene>
    <name evidence="4" type="ORF">S01H1_24861</name>
</gene>
<evidence type="ECO:0000256" key="3">
    <source>
        <dbReference type="ARBA" id="ARBA00023274"/>
    </source>
</evidence>
<dbReference type="AlphaFoldDB" id="X0TY82"/>
<dbReference type="PANTHER" id="PTHR15680">
    <property type="entry name" value="RIBOSOMAL PROTEIN L19"/>
    <property type="match status" value="1"/>
</dbReference>